<dbReference type="GO" id="GO:0005506">
    <property type="term" value="F:iron ion binding"/>
    <property type="evidence" value="ECO:0007669"/>
    <property type="project" value="InterPro"/>
</dbReference>
<dbReference type="GeneID" id="94366510"/>
<keyword evidence="3" id="KW-0479">Metal-binding</keyword>
<evidence type="ECO:0000313" key="10">
    <source>
        <dbReference type="Proteomes" id="UP000244940"/>
    </source>
</evidence>
<feature type="domain" description="Rieske" evidence="8">
    <location>
        <begin position="57"/>
        <end position="164"/>
    </location>
</feature>
<dbReference type="SUPFAM" id="SSF55961">
    <property type="entry name" value="Bet v1-like"/>
    <property type="match status" value="1"/>
</dbReference>
<dbReference type="InterPro" id="IPR017941">
    <property type="entry name" value="Rieske_2Fe-2S"/>
</dbReference>
<keyword evidence="10" id="KW-1185">Reference proteome</keyword>
<accession>A0A2U2C703</accession>
<evidence type="ECO:0000256" key="3">
    <source>
        <dbReference type="ARBA" id="ARBA00022723"/>
    </source>
</evidence>
<dbReference type="Pfam" id="PF00355">
    <property type="entry name" value="Rieske"/>
    <property type="match status" value="1"/>
</dbReference>
<dbReference type="RefSeq" id="WP_109534458.1">
    <property type="nucleotide sequence ID" value="NZ_QEYD01000010.1"/>
</dbReference>
<organism evidence="9 10">
    <name type="scientific">Pararhodobacter marinus</name>
    <dbReference type="NCBI Taxonomy" id="2184063"/>
    <lineage>
        <taxon>Bacteria</taxon>
        <taxon>Pseudomonadati</taxon>
        <taxon>Pseudomonadota</taxon>
        <taxon>Alphaproteobacteria</taxon>
        <taxon>Rhodobacterales</taxon>
        <taxon>Paracoccaceae</taxon>
        <taxon>Pararhodobacter</taxon>
    </lineage>
</organism>
<name>A0A2U2C703_9RHOB</name>
<dbReference type="InterPro" id="IPR015879">
    <property type="entry name" value="Ring_hydroxy_dOase_asu_C_dom"/>
</dbReference>
<dbReference type="InterPro" id="IPR015881">
    <property type="entry name" value="ARHD_Rieske_2Fe_2S"/>
</dbReference>
<dbReference type="Proteomes" id="UP000244940">
    <property type="component" value="Unassembled WGS sequence"/>
</dbReference>
<keyword evidence="6" id="KW-0411">Iron-sulfur</keyword>
<dbReference type="Pfam" id="PF00848">
    <property type="entry name" value="Ring_hydroxyl_A"/>
    <property type="match status" value="1"/>
</dbReference>
<evidence type="ECO:0000256" key="5">
    <source>
        <dbReference type="ARBA" id="ARBA00023004"/>
    </source>
</evidence>
<evidence type="ECO:0000313" key="9">
    <source>
        <dbReference type="EMBL" id="PWE27647.1"/>
    </source>
</evidence>
<dbReference type="GO" id="GO:0016491">
    <property type="term" value="F:oxidoreductase activity"/>
    <property type="evidence" value="ECO:0007669"/>
    <property type="project" value="UniProtKB-KW"/>
</dbReference>
<dbReference type="Gene3D" id="2.102.10.10">
    <property type="entry name" value="Rieske [2Fe-2S] iron-sulphur domain"/>
    <property type="match status" value="1"/>
</dbReference>
<evidence type="ECO:0000256" key="4">
    <source>
        <dbReference type="ARBA" id="ARBA00023002"/>
    </source>
</evidence>
<dbReference type="InterPro" id="IPR001663">
    <property type="entry name" value="Rng_hydr_dOase-A"/>
</dbReference>
<evidence type="ECO:0000256" key="1">
    <source>
        <dbReference type="ARBA" id="ARBA00001962"/>
    </source>
</evidence>
<comment type="cofactor">
    <cofactor evidence="1">
        <name>Fe cation</name>
        <dbReference type="ChEBI" id="CHEBI:24875"/>
    </cofactor>
</comment>
<dbReference type="AlphaFoldDB" id="A0A2U2C703"/>
<evidence type="ECO:0000259" key="8">
    <source>
        <dbReference type="PROSITE" id="PS51296"/>
    </source>
</evidence>
<keyword evidence="4" id="KW-0560">Oxidoreductase</keyword>
<gene>
    <name evidence="9" type="ORF">C4N9_16565</name>
</gene>
<evidence type="ECO:0000256" key="7">
    <source>
        <dbReference type="ARBA" id="ARBA00023027"/>
    </source>
</evidence>
<reference evidence="9 10" key="1">
    <citation type="submission" date="2018-05" db="EMBL/GenBank/DDBJ databases">
        <title>Pararhodobacter marina sp. nov., isolated from deep-sea water of the Indian Ocean.</title>
        <authorList>
            <person name="Lai Q.Sr."/>
            <person name="Liu X."/>
            <person name="Shao Z."/>
        </authorList>
    </citation>
    <scope>NUCLEOTIDE SEQUENCE [LARGE SCALE GENOMIC DNA]</scope>
    <source>
        <strain evidence="9 10">CIC4N-9</strain>
    </source>
</reference>
<proteinExistence type="predicted"/>
<sequence length="382" mass="42819">MTRPIEETMDLARRAVTHYVNRTTDQAPDTYALDVSAYTDPDRYRHEVERVFREQPLALVLSIEIATPNSYRATEVCGTPVIVTRDGEGKAHAFLNACRHRGAPVCADGRGEARQFSCPYHAWVYDTKGALVSMYGGKTFGDVDIEKMGLRELPCVEKAGLVWVCLTPGKSFDIDEWLGDFAAELETLDLGNWYLYDQRDLPGPGWKVAWDGYLEAYHHNTLHAETVGKYTVGNLMLHDTYGPHQRIVFGRKSLKEIARKPETAWADPSEHIRLIHSVFPNTSISGVVGDHALVSQVFPGPNPDSTLTRQSILCAKKPETDAEKAATEGFSQMTLRAVRDEDYNMGFQIQKTLSSKANEAFVFGRNEPALQHYHDWVARLSG</sequence>
<dbReference type="GO" id="GO:0051537">
    <property type="term" value="F:2 iron, 2 sulfur cluster binding"/>
    <property type="evidence" value="ECO:0007669"/>
    <property type="project" value="UniProtKB-KW"/>
</dbReference>
<dbReference type="OrthoDB" id="7456916at2"/>
<dbReference type="PANTHER" id="PTHR43756:SF5">
    <property type="entry name" value="CHOLINE MONOOXYGENASE, CHLOROPLASTIC"/>
    <property type="match status" value="1"/>
</dbReference>
<dbReference type="PRINTS" id="PR00090">
    <property type="entry name" value="RNGDIOXGNASE"/>
</dbReference>
<keyword evidence="2" id="KW-0001">2Fe-2S</keyword>
<comment type="caution">
    <text evidence="9">The sequence shown here is derived from an EMBL/GenBank/DDBJ whole genome shotgun (WGS) entry which is preliminary data.</text>
</comment>
<dbReference type="SUPFAM" id="SSF50022">
    <property type="entry name" value="ISP domain"/>
    <property type="match status" value="1"/>
</dbReference>
<evidence type="ECO:0000256" key="6">
    <source>
        <dbReference type="ARBA" id="ARBA00023014"/>
    </source>
</evidence>
<dbReference type="CDD" id="cd03469">
    <property type="entry name" value="Rieske_RO_Alpha_N"/>
    <property type="match status" value="1"/>
</dbReference>
<protein>
    <submittedName>
        <fullName evidence="9">Rieske (2Fe-2S) protein</fullName>
    </submittedName>
</protein>
<dbReference type="EMBL" id="QEYD01000010">
    <property type="protein sequence ID" value="PWE27647.1"/>
    <property type="molecule type" value="Genomic_DNA"/>
</dbReference>
<dbReference type="PROSITE" id="PS00570">
    <property type="entry name" value="RING_HYDROXYL_ALPHA"/>
    <property type="match status" value="1"/>
</dbReference>
<dbReference type="PROSITE" id="PS51296">
    <property type="entry name" value="RIESKE"/>
    <property type="match status" value="1"/>
</dbReference>
<evidence type="ECO:0000256" key="2">
    <source>
        <dbReference type="ARBA" id="ARBA00022714"/>
    </source>
</evidence>
<dbReference type="Gene3D" id="3.90.380.10">
    <property type="entry name" value="Naphthalene 1,2-dioxygenase Alpha Subunit, Chain A, domain 1"/>
    <property type="match status" value="2"/>
</dbReference>
<dbReference type="PANTHER" id="PTHR43756">
    <property type="entry name" value="CHOLINE MONOOXYGENASE, CHLOROPLASTIC"/>
    <property type="match status" value="1"/>
</dbReference>
<dbReference type="InterPro" id="IPR036922">
    <property type="entry name" value="Rieske_2Fe-2S_sf"/>
</dbReference>
<keyword evidence="5" id="KW-0408">Iron</keyword>
<keyword evidence="7" id="KW-0520">NAD</keyword>